<evidence type="ECO:0000313" key="3">
    <source>
        <dbReference type="Proteomes" id="UP000770661"/>
    </source>
</evidence>
<comment type="caution">
    <text evidence="2">The sequence shown here is derived from an EMBL/GenBank/DDBJ whole genome shotgun (WGS) entry which is preliminary data.</text>
</comment>
<organism evidence="2 3">
    <name type="scientific">Chionoecetes opilio</name>
    <name type="common">Atlantic snow crab</name>
    <name type="synonym">Cancer opilio</name>
    <dbReference type="NCBI Taxonomy" id="41210"/>
    <lineage>
        <taxon>Eukaryota</taxon>
        <taxon>Metazoa</taxon>
        <taxon>Ecdysozoa</taxon>
        <taxon>Arthropoda</taxon>
        <taxon>Crustacea</taxon>
        <taxon>Multicrustacea</taxon>
        <taxon>Malacostraca</taxon>
        <taxon>Eumalacostraca</taxon>
        <taxon>Eucarida</taxon>
        <taxon>Decapoda</taxon>
        <taxon>Pleocyemata</taxon>
        <taxon>Brachyura</taxon>
        <taxon>Eubrachyura</taxon>
        <taxon>Majoidea</taxon>
        <taxon>Majidae</taxon>
        <taxon>Chionoecetes</taxon>
    </lineage>
</organism>
<dbReference type="EMBL" id="JACEEZ010023463">
    <property type="protein sequence ID" value="KAG0711261.1"/>
    <property type="molecule type" value="Genomic_DNA"/>
</dbReference>
<feature type="compositionally biased region" description="Basic and acidic residues" evidence="1">
    <location>
        <begin position="82"/>
        <end position="91"/>
    </location>
</feature>
<evidence type="ECO:0000256" key="1">
    <source>
        <dbReference type="SAM" id="MobiDB-lite"/>
    </source>
</evidence>
<feature type="compositionally biased region" description="Basic and acidic residues" evidence="1">
    <location>
        <begin position="107"/>
        <end position="132"/>
    </location>
</feature>
<dbReference type="Proteomes" id="UP000770661">
    <property type="component" value="Unassembled WGS sequence"/>
</dbReference>
<feature type="region of interest" description="Disordered" evidence="1">
    <location>
        <begin position="51"/>
        <end position="150"/>
    </location>
</feature>
<gene>
    <name evidence="2" type="ORF">GWK47_020999</name>
</gene>
<dbReference type="AlphaFoldDB" id="A0A8J4XNU8"/>
<feature type="compositionally biased region" description="Polar residues" evidence="1">
    <location>
        <begin position="57"/>
        <end position="73"/>
    </location>
</feature>
<keyword evidence="3" id="KW-1185">Reference proteome</keyword>
<proteinExistence type="predicted"/>
<sequence length="150" mass="16995">MGGVDSVLAAQETRPISSFRLEKGPLLLFLPRPQNKKRPCRFPLSSVAQLRVPRPSSPSSQTTFKLLSPQMKNTEAVWRSESPAKRAETGPRRTSSLSQHWAGPPLDRTKLTDRFRDIRADWKAARWPRPETSKSSNIKHRFIPSDPPTL</sequence>
<name>A0A8J4XNU8_CHIOP</name>
<protein>
    <submittedName>
        <fullName evidence="2">Uncharacterized protein</fullName>
    </submittedName>
</protein>
<evidence type="ECO:0000313" key="2">
    <source>
        <dbReference type="EMBL" id="KAG0711261.1"/>
    </source>
</evidence>
<accession>A0A8J4XNU8</accession>
<reference evidence="2" key="1">
    <citation type="submission" date="2020-07" db="EMBL/GenBank/DDBJ databases">
        <title>The High-quality genome of the commercially important snow crab, Chionoecetes opilio.</title>
        <authorList>
            <person name="Jeong J.-H."/>
            <person name="Ryu S."/>
        </authorList>
    </citation>
    <scope>NUCLEOTIDE SEQUENCE</scope>
    <source>
        <strain evidence="2">MADBK_172401_WGS</strain>
        <tissue evidence="2">Digestive gland</tissue>
    </source>
</reference>